<reference evidence="1" key="1">
    <citation type="submission" date="2019-08" db="EMBL/GenBank/DDBJ databases">
        <authorList>
            <person name="Kucharzyk K."/>
            <person name="Murdoch R.W."/>
            <person name="Higgins S."/>
            <person name="Loffler F."/>
        </authorList>
    </citation>
    <scope>NUCLEOTIDE SEQUENCE</scope>
</reference>
<accession>A0A645A906</accession>
<dbReference type="InterPro" id="IPR038559">
    <property type="entry name" value="XkdN-like_sf"/>
</dbReference>
<organism evidence="1">
    <name type="scientific">bioreactor metagenome</name>
    <dbReference type="NCBI Taxonomy" id="1076179"/>
    <lineage>
        <taxon>unclassified sequences</taxon>
        <taxon>metagenomes</taxon>
        <taxon>ecological metagenomes</taxon>
    </lineage>
</organism>
<proteinExistence type="predicted"/>
<evidence type="ECO:0008006" key="2">
    <source>
        <dbReference type="Google" id="ProtNLM"/>
    </source>
</evidence>
<dbReference type="Gene3D" id="3.30.2220.30">
    <property type="match status" value="1"/>
</dbReference>
<protein>
    <recommendedName>
        <fullName evidence="2">Phage XkdN-like protein</fullName>
    </recommendedName>
</protein>
<sequence length="137" mass="15571">MDLKAFLNPIKEDNIKCVISDRFVDENGRGIEWELKAISSKKDEELRKECTAKVQVKKGRRVDEIDTNRYICLLTVESVVFPNLNDRELQDAYSVMGAEDLLKAMLKPGEFTALTAKVSEINGFDITIDELTEEAKN</sequence>
<dbReference type="Pfam" id="PF08890">
    <property type="entry name" value="Phage_TAC_5"/>
    <property type="match status" value="1"/>
</dbReference>
<dbReference type="EMBL" id="VSSQ01011191">
    <property type="protein sequence ID" value="MPM46224.1"/>
    <property type="molecule type" value="Genomic_DNA"/>
</dbReference>
<dbReference type="AlphaFoldDB" id="A0A645A906"/>
<comment type="caution">
    <text evidence="1">The sequence shown here is derived from an EMBL/GenBank/DDBJ whole genome shotgun (WGS) entry which is preliminary data.</text>
</comment>
<name>A0A645A906_9ZZZZ</name>
<evidence type="ECO:0000313" key="1">
    <source>
        <dbReference type="EMBL" id="MPM46224.1"/>
    </source>
</evidence>
<dbReference type="InterPro" id="IPR014986">
    <property type="entry name" value="XkdN-like"/>
</dbReference>
<gene>
    <name evidence="1" type="primary">yqbN_2</name>
    <name evidence="1" type="ORF">SDC9_92922</name>
</gene>